<evidence type="ECO:0000313" key="2">
    <source>
        <dbReference type="EMBL" id="UWZ59227.1"/>
    </source>
</evidence>
<dbReference type="OrthoDB" id="4339140at2"/>
<dbReference type="AlphaFoldDB" id="A0A9Q9ISX4"/>
<accession>A0A9Q9ISX4</accession>
<feature type="transmembrane region" description="Helical" evidence="1">
    <location>
        <begin position="417"/>
        <end position="439"/>
    </location>
</feature>
<feature type="transmembrane region" description="Helical" evidence="1">
    <location>
        <begin position="337"/>
        <end position="355"/>
    </location>
</feature>
<protein>
    <recommendedName>
        <fullName evidence="4">Integral membrane protein</fullName>
    </recommendedName>
</protein>
<keyword evidence="1" id="KW-0472">Membrane</keyword>
<organism evidence="2 3">
    <name type="scientific">Dactylosporangium aurantiacum</name>
    <dbReference type="NCBI Taxonomy" id="35754"/>
    <lineage>
        <taxon>Bacteria</taxon>
        <taxon>Bacillati</taxon>
        <taxon>Actinomycetota</taxon>
        <taxon>Actinomycetes</taxon>
        <taxon>Micromonosporales</taxon>
        <taxon>Micromonosporaceae</taxon>
        <taxon>Dactylosporangium</taxon>
    </lineage>
</organism>
<name>A0A9Q9ISX4_9ACTN</name>
<dbReference type="RefSeq" id="WP_033362123.1">
    <property type="nucleotide sequence ID" value="NZ_CP073767.1"/>
</dbReference>
<feature type="transmembrane region" description="Helical" evidence="1">
    <location>
        <begin position="153"/>
        <end position="175"/>
    </location>
</feature>
<dbReference type="KEGG" id="daur:Daura_25550"/>
<sequence length="509" mass="53257">MSGAAAAGGRLTSMAVMARGLATDDTIEMPITGLEPMLVQPEPSTDPVDGLVAEIRARSGGRFVDGLQVAAMLEAQGVTDRAARVQFGYQDVFELAHEVRVRLAGLLHRPPRRTARHREFGQVLRELCHGALYLLPVVLFPAVAAVTQPRPPVLAIVAAGLLGWVWAGGITWLAYQHVNAGDERAAGRFLARSALTGVGVAALLGALIAVTDGGGAAVAFLVPAVTAYQLASTLLLYLRDEIWLVALMSPAVVAGAVFALGERRMPAVTLGTAVVCVAVTFAVAVRRALLVPGTPAGRGMRAVMRGRWVTFTLVVAHTALLAALILQGQVPHLAGDFDVLVAALPLVVSMGFVEWRARRFGERTRDLLHDPWGPRRFRRRIWLMLAADVGACCLVAAVAAVALLAALRHADSLTPAAAAMAAAQVALTGACFLIFVLAGHGGYGRLCVVLAVALGAHLAARPFLATAVAWPAPPAALTDTLATLGSAVLLLGLLSVALSPSLGRVRQYR</sequence>
<keyword evidence="1" id="KW-1133">Transmembrane helix</keyword>
<feature type="transmembrane region" description="Helical" evidence="1">
    <location>
        <begin position="187"/>
        <end position="210"/>
    </location>
</feature>
<reference evidence="2" key="1">
    <citation type="submission" date="2021-04" db="EMBL/GenBank/DDBJ databases">
        <title>Dactylosporangium aurantiacum NRRL B-8018 full assembly.</title>
        <authorList>
            <person name="Hartkoorn R.C."/>
            <person name="Beaudoing E."/>
            <person name="Hot D."/>
        </authorList>
    </citation>
    <scope>NUCLEOTIDE SEQUENCE</scope>
    <source>
        <strain evidence="2">NRRL B-8018</strain>
    </source>
</reference>
<keyword evidence="1" id="KW-0812">Transmembrane</keyword>
<dbReference type="Proteomes" id="UP001058003">
    <property type="component" value="Chromosome"/>
</dbReference>
<feature type="transmembrane region" description="Helical" evidence="1">
    <location>
        <begin position="242"/>
        <end position="261"/>
    </location>
</feature>
<evidence type="ECO:0000256" key="1">
    <source>
        <dbReference type="SAM" id="Phobius"/>
    </source>
</evidence>
<keyword evidence="3" id="KW-1185">Reference proteome</keyword>
<gene>
    <name evidence="2" type="ORF">Daura_25550</name>
</gene>
<feature type="transmembrane region" description="Helical" evidence="1">
    <location>
        <begin position="216"/>
        <end position="237"/>
    </location>
</feature>
<feature type="transmembrane region" description="Helical" evidence="1">
    <location>
        <begin position="482"/>
        <end position="503"/>
    </location>
</feature>
<evidence type="ECO:0000313" key="3">
    <source>
        <dbReference type="Proteomes" id="UP001058003"/>
    </source>
</evidence>
<dbReference type="EMBL" id="CP073767">
    <property type="protein sequence ID" value="UWZ59227.1"/>
    <property type="molecule type" value="Genomic_DNA"/>
</dbReference>
<feature type="transmembrane region" description="Helical" evidence="1">
    <location>
        <begin position="267"/>
        <end position="285"/>
    </location>
</feature>
<feature type="transmembrane region" description="Helical" evidence="1">
    <location>
        <begin position="127"/>
        <end position="147"/>
    </location>
</feature>
<proteinExistence type="predicted"/>
<feature type="transmembrane region" description="Helical" evidence="1">
    <location>
        <begin position="381"/>
        <end position="405"/>
    </location>
</feature>
<evidence type="ECO:0008006" key="4">
    <source>
        <dbReference type="Google" id="ProtNLM"/>
    </source>
</evidence>
<feature type="transmembrane region" description="Helical" evidence="1">
    <location>
        <begin position="306"/>
        <end position="325"/>
    </location>
</feature>
<feature type="transmembrane region" description="Helical" evidence="1">
    <location>
        <begin position="446"/>
        <end position="470"/>
    </location>
</feature>